<keyword evidence="5 6" id="KW-0408">Iron</keyword>
<dbReference type="SUPFAM" id="SSF46626">
    <property type="entry name" value="Cytochrome c"/>
    <property type="match status" value="3"/>
</dbReference>
<dbReference type="Pfam" id="PF13442">
    <property type="entry name" value="Cytochrome_CBB3"/>
    <property type="match status" value="1"/>
</dbReference>
<evidence type="ECO:0000256" key="5">
    <source>
        <dbReference type="ARBA" id="ARBA00023004"/>
    </source>
</evidence>
<evidence type="ECO:0000256" key="4">
    <source>
        <dbReference type="ARBA" id="ARBA00022982"/>
    </source>
</evidence>
<accession>A0A845BE61</accession>
<evidence type="ECO:0000313" key="8">
    <source>
        <dbReference type="EMBL" id="MXP64400.1"/>
    </source>
</evidence>
<proteinExistence type="predicted"/>
<evidence type="ECO:0000256" key="3">
    <source>
        <dbReference type="ARBA" id="ARBA00022723"/>
    </source>
</evidence>
<dbReference type="GO" id="GO:0046872">
    <property type="term" value="F:metal ion binding"/>
    <property type="evidence" value="ECO:0007669"/>
    <property type="project" value="UniProtKB-KW"/>
</dbReference>
<sequence>MTLRLTLRRLALGLAVLLLGGLLFAWSGLFSVRASSGHWPVTGWFLHWVMQNSVRTDALPVAAPEDLSSPALLARGAGHYATGCAPCHGAPGQPQDPVVRQSLPAPPPLVDEPGDWTPAERFRIVQHGVRYSGMPAWVAPERADEVWAMVAFLQAMPDMPPEEYRRLAYGPQAGGEAQAAGAAGLRGLARDGMADCARCHGPDGRGRDNEAFPVLSGQSETYLAQALTAFAQGRRHSGIMQPPAARTEAAALREIAAHYARQPAFPVPQAADPGLLAEGERIAREGIPAEGVPACLSCHGAAALARNPAYPRLHGQHASYLENQLALWREGQRGGGPFNELMHTIAERLAPDQAKAAAAWFATRREAPEQ</sequence>
<reference evidence="8 9" key="1">
    <citation type="submission" date="2019-03" db="EMBL/GenBank/DDBJ databases">
        <title>Roseomonas sp. a novel Roseomonas species isolated from Sea whip Gorgonian.</title>
        <authorList>
            <person name="Li F."/>
            <person name="Pan X."/>
            <person name="Huang S."/>
            <person name="Li Z."/>
            <person name="Meng B."/>
        </authorList>
    </citation>
    <scope>NUCLEOTIDE SEQUENCE [LARGE SCALE GENOMIC DNA]</scope>
    <source>
        <strain evidence="8 9">M0104</strain>
    </source>
</reference>
<dbReference type="GO" id="GO:0020037">
    <property type="term" value="F:heme binding"/>
    <property type="evidence" value="ECO:0007669"/>
    <property type="project" value="InterPro"/>
</dbReference>
<keyword evidence="9" id="KW-1185">Reference proteome</keyword>
<evidence type="ECO:0000256" key="6">
    <source>
        <dbReference type="PROSITE-ProRule" id="PRU00433"/>
    </source>
</evidence>
<dbReference type="AlphaFoldDB" id="A0A845BE61"/>
<feature type="domain" description="Cytochrome c" evidence="7">
    <location>
        <begin position="176"/>
        <end position="263"/>
    </location>
</feature>
<gene>
    <name evidence="8" type="ORF">E0493_13700</name>
</gene>
<organism evidence="8 9">
    <name type="scientific">Teichococcus coralli</name>
    <dbReference type="NCBI Taxonomy" id="2545983"/>
    <lineage>
        <taxon>Bacteria</taxon>
        <taxon>Pseudomonadati</taxon>
        <taxon>Pseudomonadota</taxon>
        <taxon>Alphaproteobacteria</taxon>
        <taxon>Acetobacterales</taxon>
        <taxon>Roseomonadaceae</taxon>
        <taxon>Roseomonas</taxon>
    </lineage>
</organism>
<dbReference type="Proteomes" id="UP000460715">
    <property type="component" value="Unassembled WGS sequence"/>
</dbReference>
<keyword evidence="4" id="KW-0249">Electron transport</keyword>
<dbReference type="EMBL" id="SNVJ01000011">
    <property type="protein sequence ID" value="MXP64400.1"/>
    <property type="molecule type" value="Genomic_DNA"/>
</dbReference>
<evidence type="ECO:0000259" key="7">
    <source>
        <dbReference type="PROSITE" id="PS51007"/>
    </source>
</evidence>
<feature type="domain" description="Cytochrome c" evidence="7">
    <location>
        <begin position="274"/>
        <end position="365"/>
    </location>
</feature>
<evidence type="ECO:0000313" key="9">
    <source>
        <dbReference type="Proteomes" id="UP000460715"/>
    </source>
</evidence>
<evidence type="ECO:0000256" key="2">
    <source>
        <dbReference type="ARBA" id="ARBA00022617"/>
    </source>
</evidence>
<dbReference type="RefSeq" id="WP_160937560.1">
    <property type="nucleotide sequence ID" value="NZ_SNVJ01000011.1"/>
</dbReference>
<dbReference type="PANTHER" id="PTHR33751">
    <property type="entry name" value="CBB3-TYPE CYTOCHROME C OXIDASE SUBUNIT FIXP"/>
    <property type="match status" value="1"/>
</dbReference>
<feature type="domain" description="Cytochrome c" evidence="7">
    <location>
        <begin position="71"/>
        <end position="157"/>
    </location>
</feature>
<comment type="caution">
    <text evidence="8">The sequence shown here is derived from an EMBL/GenBank/DDBJ whole genome shotgun (WGS) entry which is preliminary data.</text>
</comment>
<dbReference type="OrthoDB" id="9808603at2"/>
<dbReference type="PANTHER" id="PTHR33751:SF9">
    <property type="entry name" value="CYTOCHROME C4"/>
    <property type="match status" value="1"/>
</dbReference>
<dbReference type="Gene3D" id="1.10.760.10">
    <property type="entry name" value="Cytochrome c-like domain"/>
    <property type="match status" value="3"/>
</dbReference>
<dbReference type="Pfam" id="PF00034">
    <property type="entry name" value="Cytochrom_C"/>
    <property type="match status" value="1"/>
</dbReference>
<evidence type="ECO:0000256" key="1">
    <source>
        <dbReference type="ARBA" id="ARBA00022448"/>
    </source>
</evidence>
<name>A0A845BE61_9PROT</name>
<keyword evidence="2 6" id="KW-0349">Heme</keyword>
<protein>
    <submittedName>
        <fullName evidence="8">C-type cytochrome</fullName>
    </submittedName>
</protein>
<keyword evidence="1" id="KW-0813">Transport</keyword>
<dbReference type="InterPro" id="IPR036909">
    <property type="entry name" value="Cyt_c-like_dom_sf"/>
</dbReference>
<keyword evidence="3 6" id="KW-0479">Metal-binding</keyword>
<dbReference type="InterPro" id="IPR009056">
    <property type="entry name" value="Cyt_c-like_dom"/>
</dbReference>
<dbReference type="PROSITE" id="PS51007">
    <property type="entry name" value="CYTC"/>
    <property type="match status" value="3"/>
</dbReference>
<dbReference type="GO" id="GO:0009055">
    <property type="term" value="F:electron transfer activity"/>
    <property type="evidence" value="ECO:0007669"/>
    <property type="project" value="InterPro"/>
</dbReference>
<dbReference type="InterPro" id="IPR050597">
    <property type="entry name" value="Cytochrome_c_Oxidase_Subunit"/>
</dbReference>